<evidence type="ECO:0008006" key="3">
    <source>
        <dbReference type="Google" id="ProtNLM"/>
    </source>
</evidence>
<accession>A0ABX3E419</accession>
<dbReference type="Proteomes" id="UP000186677">
    <property type="component" value="Unassembled WGS sequence"/>
</dbReference>
<evidence type="ECO:0000313" key="2">
    <source>
        <dbReference type="Proteomes" id="UP000186677"/>
    </source>
</evidence>
<dbReference type="Gene3D" id="2.30.110.50">
    <property type="match status" value="1"/>
</dbReference>
<sequence length="128" mass="14386">MSTQLRTFFDHSRHKLWVRNVTSPLDVLAFEGREGLSQVFNYRIEFTCTDTDIAAESMLGKNASFSLYAPLKPLPYRGFVRPEIKPLRALNGVVSGFRRLSRIFLQCDGMPRGFPLSGLTMSTPAGGR</sequence>
<keyword evidence="2" id="KW-1185">Reference proteome</keyword>
<organism evidence="1 2">
    <name type="scientific">Pseudomonas versuta</name>
    <dbReference type="NCBI Taxonomy" id="1788301"/>
    <lineage>
        <taxon>Bacteria</taxon>
        <taxon>Pseudomonadati</taxon>
        <taxon>Pseudomonadota</taxon>
        <taxon>Gammaproteobacteria</taxon>
        <taxon>Pseudomonadales</taxon>
        <taxon>Pseudomonadaceae</taxon>
        <taxon>Pseudomonas</taxon>
    </lineage>
</organism>
<dbReference type="SUPFAM" id="SSF69279">
    <property type="entry name" value="Phage tail proteins"/>
    <property type="match status" value="1"/>
</dbReference>
<reference evidence="1 2" key="1">
    <citation type="submission" date="2016-11" db="EMBL/GenBank/DDBJ databases">
        <title>Draft genome of Pseudomonas versuta A4R1.5.</title>
        <authorList>
            <person name="See-Too W.-S."/>
        </authorList>
    </citation>
    <scope>NUCLEOTIDE SEQUENCE [LARGE SCALE GENOMIC DNA]</scope>
    <source>
        <strain evidence="1 2">A4R1.5</strain>
    </source>
</reference>
<protein>
    <recommendedName>
        <fullName evidence="3">Type VI secretion system tip protein VgrG</fullName>
    </recommendedName>
</protein>
<proteinExistence type="predicted"/>
<comment type="caution">
    <text evidence="1">The sequence shown here is derived from an EMBL/GenBank/DDBJ whole genome shotgun (WGS) entry which is preliminary data.</text>
</comment>
<gene>
    <name evidence="1" type="ORF">BOH73_21385</name>
</gene>
<dbReference type="EMBL" id="MPJC01000024">
    <property type="protein sequence ID" value="OKA17912.1"/>
    <property type="molecule type" value="Genomic_DNA"/>
</dbReference>
<dbReference type="RefSeq" id="WP_060691849.1">
    <property type="nucleotide sequence ID" value="NZ_CP012676.1"/>
</dbReference>
<name>A0ABX3E419_9PSED</name>
<evidence type="ECO:0000313" key="1">
    <source>
        <dbReference type="EMBL" id="OKA17912.1"/>
    </source>
</evidence>